<evidence type="ECO:0000256" key="8">
    <source>
        <dbReference type="PROSITE-ProRule" id="PRU00282"/>
    </source>
</evidence>
<dbReference type="GO" id="GO:0016020">
    <property type="term" value="C:membrane"/>
    <property type="evidence" value="ECO:0007669"/>
    <property type="project" value="UniProtKB-SubCell"/>
</dbReference>
<keyword evidence="7 8" id="KW-0472">Membrane</keyword>
<comment type="similarity">
    <text evidence="2 9">Belongs to the mitochondrial carrier (TC 2.A.29) family.</text>
</comment>
<evidence type="ECO:0000256" key="9">
    <source>
        <dbReference type="RuleBase" id="RU000488"/>
    </source>
</evidence>
<comment type="caution">
    <text evidence="11">The sequence shown here is derived from an EMBL/GenBank/DDBJ whole genome shotgun (WGS) entry which is preliminary data.</text>
</comment>
<evidence type="ECO:0000313" key="12">
    <source>
        <dbReference type="Proteomes" id="UP001153069"/>
    </source>
</evidence>
<evidence type="ECO:0000256" key="1">
    <source>
        <dbReference type="ARBA" id="ARBA00004141"/>
    </source>
</evidence>
<name>A0A9N8H4M9_9STRA</name>
<evidence type="ECO:0000256" key="2">
    <source>
        <dbReference type="ARBA" id="ARBA00006375"/>
    </source>
</evidence>
<keyword evidence="12" id="KW-1185">Reference proteome</keyword>
<keyword evidence="6 10" id="KW-1133">Transmembrane helix</keyword>
<keyword evidence="4 8" id="KW-0812">Transmembrane</keyword>
<dbReference type="InterPro" id="IPR023395">
    <property type="entry name" value="MCP_dom_sf"/>
</dbReference>
<evidence type="ECO:0000256" key="10">
    <source>
        <dbReference type="SAM" id="Phobius"/>
    </source>
</evidence>
<dbReference type="GO" id="GO:0006862">
    <property type="term" value="P:nucleotide transport"/>
    <property type="evidence" value="ECO:0007669"/>
    <property type="project" value="InterPro"/>
</dbReference>
<evidence type="ECO:0000256" key="3">
    <source>
        <dbReference type="ARBA" id="ARBA00022448"/>
    </source>
</evidence>
<protein>
    <submittedName>
        <fullName evidence="11">Dinucleotide transporter 2, mitochondrial</fullName>
    </submittedName>
</protein>
<evidence type="ECO:0000256" key="5">
    <source>
        <dbReference type="ARBA" id="ARBA00022737"/>
    </source>
</evidence>
<evidence type="ECO:0000256" key="6">
    <source>
        <dbReference type="ARBA" id="ARBA00022989"/>
    </source>
</evidence>
<dbReference type="EMBL" id="CAICTM010000066">
    <property type="protein sequence ID" value="CAB9499707.1"/>
    <property type="molecule type" value="Genomic_DNA"/>
</dbReference>
<keyword evidence="3 9" id="KW-0813">Transport</keyword>
<dbReference type="Pfam" id="PF00153">
    <property type="entry name" value="Mito_carr"/>
    <property type="match status" value="2"/>
</dbReference>
<evidence type="ECO:0000313" key="11">
    <source>
        <dbReference type="EMBL" id="CAB9499707.1"/>
    </source>
</evidence>
<dbReference type="PROSITE" id="PS50920">
    <property type="entry name" value="SOLCAR"/>
    <property type="match status" value="2"/>
</dbReference>
<feature type="repeat" description="Solcar" evidence="8">
    <location>
        <begin position="44"/>
        <end position="137"/>
    </location>
</feature>
<dbReference type="PANTHER" id="PTHR45683">
    <property type="entry name" value="MITOCHONDRIAL NICOTINAMIDE ADENINE DINUCLEOTIDE TRANSPORTER 1-RELATED-RELATED"/>
    <property type="match status" value="1"/>
</dbReference>
<dbReference type="Proteomes" id="UP001153069">
    <property type="component" value="Unassembled WGS sequence"/>
</dbReference>
<dbReference type="InterPro" id="IPR018108">
    <property type="entry name" value="MCP_transmembrane"/>
</dbReference>
<accession>A0A9N8H4M9</accession>
<gene>
    <name evidence="11" type="ORF">SEMRO_67_G037540.1</name>
</gene>
<reference evidence="11" key="1">
    <citation type="submission" date="2020-06" db="EMBL/GenBank/DDBJ databases">
        <authorList>
            <consortium name="Plant Systems Biology data submission"/>
        </authorList>
    </citation>
    <scope>NUCLEOTIDE SEQUENCE</scope>
    <source>
        <strain evidence="11">D6</strain>
    </source>
</reference>
<feature type="transmembrane region" description="Helical" evidence="10">
    <location>
        <begin position="50"/>
        <end position="70"/>
    </location>
</feature>
<dbReference type="OrthoDB" id="428293at2759"/>
<dbReference type="AlphaFoldDB" id="A0A9N8H4M9"/>
<proteinExistence type="inferred from homology"/>
<comment type="subcellular location">
    <subcellularLocation>
        <location evidence="1">Membrane</location>
        <topology evidence="1">Multi-pass membrane protein</topology>
    </subcellularLocation>
</comment>
<dbReference type="InterPro" id="IPR044712">
    <property type="entry name" value="SLC25A32-like"/>
</dbReference>
<dbReference type="GO" id="GO:0055085">
    <property type="term" value="P:transmembrane transport"/>
    <property type="evidence" value="ECO:0007669"/>
    <property type="project" value="InterPro"/>
</dbReference>
<sequence>MHSQGLTPAVIGSAVSWGGYFYLYEGFKKQLRQSKQARGKSEELHSLDNFGVAVLAGACMVFLTNPVWLIKTRMQLQMKRSSDAYNVKKPYKGLVDAAATIVREEGFWALYKGTVPALALTSHGGVQFVAYEFLKKHFHYARPKRDESKSVLERLELSMGFLTIGAVSKVIASTVTYPLQVLKARLQQRSESLEITADGDIKAVRREYQGVIKSIRRMWQREGIAGFFRGCIPNAIRVAPGAAITFLVYESVIDLLQGKGS</sequence>
<dbReference type="SUPFAM" id="SSF103506">
    <property type="entry name" value="Mitochondrial carrier"/>
    <property type="match status" value="1"/>
</dbReference>
<evidence type="ECO:0000256" key="7">
    <source>
        <dbReference type="ARBA" id="ARBA00023136"/>
    </source>
</evidence>
<keyword evidence="5" id="KW-0677">Repeat</keyword>
<feature type="repeat" description="Solcar" evidence="8">
    <location>
        <begin position="156"/>
        <end position="255"/>
    </location>
</feature>
<evidence type="ECO:0000256" key="4">
    <source>
        <dbReference type="ARBA" id="ARBA00022692"/>
    </source>
</evidence>
<organism evidence="11 12">
    <name type="scientific">Seminavis robusta</name>
    <dbReference type="NCBI Taxonomy" id="568900"/>
    <lineage>
        <taxon>Eukaryota</taxon>
        <taxon>Sar</taxon>
        <taxon>Stramenopiles</taxon>
        <taxon>Ochrophyta</taxon>
        <taxon>Bacillariophyta</taxon>
        <taxon>Bacillariophyceae</taxon>
        <taxon>Bacillariophycidae</taxon>
        <taxon>Naviculales</taxon>
        <taxon>Naviculaceae</taxon>
        <taxon>Seminavis</taxon>
    </lineage>
</organism>
<dbReference type="Gene3D" id="1.50.40.10">
    <property type="entry name" value="Mitochondrial carrier domain"/>
    <property type="match status" value="1"/>
</dbReference>